<reference evidence="3" key="1">
    <citation type="submission" date="2022-11" db="EMBL/GenBank/DDBJ databases">
        <title>Minimal conservation of predation-associated metabolite biosynthetic gene clusters underscores biosynthetic potential of Myxococcota including descriptions for ten novel species: Archangium lansinium sp. nov., Myxococcus landrumus sp. nov., Nannocystis bai.</title>
        <authorList>
            <person name="Ahearne A."/>
            <person name="Stevens C."/>
            <person name="Phillips K."/>
        </authorList>
    </citation>
    <scope>NUCLEOTIDE SEQUENCE</scope>
    <source>
        <strain evidence="3">Na p29</strain>
    </source>
</reference>
<dbReference type="Gene3D" id="3.30.559.30">
    <property type="entry name" value="Nonribosomal peptide synthetase, condensation domain"/>
    <property type="match status" value="1"/>
</dbReference>
<dbReference type="Proteomes" id="UP001150924">
    <property type="component" value="Unassembled WGS sequence"/>
</dbReference>
<accession>A0A9X3J3T5</accession>
<dbReference type="GO" id="GO:0044550">
    <property type="term" value="P:secondary metabolite biosynthetic process"/>
    <property type="evidence" value="ECO:0007669"/>
    <property type="project" value="TreeGrafter"/>
</dbReference>
<organism evidence="3 4">
    <name type="scientific">Nannocystis pusilla</name>
    <dbReference type="NCBI Taxonomy" id="889268"/>
    <lineage>
        <taxon>Bacteria</taxon>
        <taxon>Pseudomonadati</taxon>
        <taxon>Myxococcota</taxon>
        <taxon>Polyangia</taxon>
        <taxon>Nannocystales</taxon>
        <taxon>Nannocystaceae</taxon>
        <taxon>Nannocystis</taxon>
    </lineage>
</organism>
<protein>
    <submittedName>
        <fullName evidence="3">AMP-binding protein</fullName>
    </submittedName>
</protein>
<evidence type="ECO:0000259" key="2">
    <source>
        <dbReference type="Pfam" id="PF00501"/>
    </source>
</evidence>
<evidence type="ECO:0000256" key="1">
    <source>
        <dbReference type="SAM" id="MobiDB-lite"/>
    </source>
</evidence>
<proteinExistence type="predicted"/>
<dbReference type="Gene3D" id="3.40.50.980">
    <property type="match status" value="2"/>
</dbReference>
<dbReference type="GO" id="GO:0043041">
    <property type="term" value="P:amino acid activation for nonribosomal peptide biosynthetic process"/>
    <property type="evidence" value="ECO:0007669"/>
    <property type="project" value="TreeGrafter"/>
</dbReference>
<evidence type="ECO:0000313" key="3">
    <source>
        <dbReference type="EMBL" id="MCY1014111.1"/>
    </source>
</evidence>
<dbReference type="GO" id="GO:0031177">
    <property type="term" value="F:phosphopantetheine binding"/>
    <property type="evidence" value="ECO:0007669"/>
    <property type="project" value="TreeGrafter"/>
</dbReference>
<dbReference type="EMBL" id="JAPNKE010000002">
    <property type="protein sequence ID" value="MCY1014111.1"/>
    <property type="molecule type" value="Genomic_DNA"/>
</dbReference>
<comment type="caution">
    <text evidence="3">The sequence shown here is derived from an EMBL/GenBank/DDBJ whole genome shotgun (WGS) entry which is preliminary data.</text>
</comment>
<dbReference type="Pfam" id="PF00501">
    <property type="entry name" value="AMP-binding"/>
    <property type="match status" value="1"/>
</dbReference>
<feature type="region of interest" description="Disordered" evidence="1">
    <location>
        <begin position="206"/>
        <end position="250"/>
    </location>
</feature>
<dbReference type="RefSeq" id="WP_267778347.1">
    <property type="nucleotide sequence ID" value="NZ_JAPNKE010000002.1"/>
</dbReference>
<dbReference type="InterPro" id="IPR000873">
    <property type="entry name" value="AMP-dep_synth/lig_dom"/>
</dbReference>
<gene>
    <name evidence="3" type="ORF">OV079_53075</name>
</gene>
<feature type="domain" description="AMP-dependent synthetase/ligase" evidence="2">
    <location>
        <begin position="100"/>
        <end position="211"/>
    </location>
</feature>
<feature type="compositionally biased region" description="Low complexity" evidence="1">
    <location>
        <begin position="219"/>
        <end position="241"/>
    </location>
</feature>
<name>A0A9X3J3T5_9BACT</name>
<sequence>MRPLDVHAGGAIFDLTLLTRETAEGGLAAMFEYTTDLFDRWRIEQLARALAAALAGVDAPASSVAALPLMSPADESQQLRRACGPRAPIVHSSGVHAFVEAQVDRTPDAVALVSDDETVTYQQLERRANRLAHHLRALGVGRGTLVGVVATRTSATFVAVLAILKAGGAYVPLDPSYPAQRLAFIVEDAALRWIVAEPDVAASLPPHAAELSRPTQRWPPTSGRSPTSARTTSPTSSTPRARPGDRRAWP</sequence>
<dbReference type="PANTHER" id="PTHR45527">
    <property type="entry name" value="NONRIBOSOMAL PEPTIDE SYNTHETASE"/>
    <property type="match status" value="1"/>
</dbReference>
<dbReference type="SUPFAM" id="SSF56801">
    <property type="entry name" value="Acetyl-CoA synthetase-like"/>
    <property type="match status" value="1"/>
</dbReference>
<keyword evidence="4" id="KW-1185">Reference proteome</keyword>
<dbReference type="GO" id="GO:0005737">
    <property type="term" value="C:cytoplasm"/>
    <property type="evidence" value="ECO:0007669"/>
    <property type="project" value="TreeGrafter"/>
</dbReference>
<dbReference type="PANTHER" id="PTHR45527:SF1">
    <property type="entry name" value="FATTY ACID SYNTHASE"/>
    <property type="match status" value="1"/>
</dbReference>
<dbReference type="AlphaFoldDB" id="A0A9X3J3T5"/>
<evidence type="ECO:0000313" key="4">
    <source>
        <dbReference type="Proteomes" id="UP001150924"/>
    </source>
</evidence>